<dbReference type="GO" id="GO:0055085">
    <property type="term" value="P:transmembrane transport"/>
    <property type="evidence" value="ECO:0007669"/>
    <property type="project" value="InterPro"/>
</dbReference>
<organism evidence="8 9">
    <name type="scientific">Paenibacillus beijingensis</name>
    <dbReference type="NCBI Taxonomy" id="1126833"/>
    <lineage>
        <taxon>Bacteria</taxon>
        <taxon>Bacillati</taxon>
        <taxon>Bacillota</taxon>
        <taxon>Bacilli</taxon>
        <taxon>Bacillales</taxon>
        <taxon>Paenibacillaceae</taxon>
        <taxon>Paenibacillus</taxon>
    </lineage>
</organism>
<evidence type="ECO:0000256" key="1">
    <source>
        <dbReference type="ARBA" id="ARBA00004141"/>
    </source>
</evidence>
<dbReference type="SUPFAM" id="SSF161098">
    <property type="entry name" value="MetI-like"/>
    <property type="match status" value="1"/>
</dbReference>
<dbReference type="Gene3D" id="1.10.3720.10">
    <property type="entry name" value="MetI-like"/>
    <property type="match status" value="1"/>
</dbReference>
<dbReference type="Proteomes" id="UP000032633">
    <property type="component" value="Chromosome"/>
</dbReference>
<keyword evidence="2 6" id="KW-0813">Transport</keyword>
<dbReference type="KEGG" id="pbj:VN24_00615"/>
<protein>
    <recommendedName>
        <fullName evidence="7">ABC transmembrane type-1 domain-containing protein</fullName>
    </recommendedName>
</protein>
<dbReference type="PROSITE" id="PS50928">
    <property type="entry name" value="ABC_TM1"/>
    <property type="match status" value="1"/>
</dbReference>
<evidence type="ECO:0000256" key="6">
    <source>
        <dbReference type="RuleBase" id="RU363032"/>
    </source>
</evidence>
<dbReference type="OrthoDB" id="9801163at2"/>
<dbReference type="PANTHER" id="PTHR30177">
    <property type="entry name" value="GLYCINE BETAINE/L-PROLINE TRANSPORT SYSTEM PERMEASE PROTEIN PROW"/>
    <property type="match status" value="1"/>
</dbReference>
<accession>A0A0D5NEK2</accession>
<reference evidence="9" key="2">
    <citation type="submission" date="2015-03" db="EMBL/GenBank/DDBJ databases">
        <title>Genome sequence of Paenibacillus beijingensis strain DSM 24997T.</title>
        <authorList>
            <person name="Kwak Y."/>
            <person name="Shin J.-H."/>
        </authorList>
    </citation>
    <scope>NUCLEOTIDE SEQUENCE [LARGE SCALE GENOMIC DNA]</scope>
    <source>
        <strain evidence="9">DSM 24997</strain>
    </source>
</reference>
<keyword evidence="9" id="KW-1185">Reference proteome</keyword>
<evidence type="ECO:0000256" key="5">
    <source>
        <dbReference type="ARBA" id="ARBA00023136"/>
    </source>
</evidence>
<evidence type="ECO:0000313" key="9">
    <source>
        <dbReference type="Proteomes" id="UP000032633"/>
    </source>
</evidence>
<comment type="similarity">
    <text evidence="6">Belongs to the binding-protein-dependent transport system permease family.</text>
</comment>
<evidence type="ECO:0000256" key="2">
    <source>
        <dbReference type="ARBA" id="ARBA00022448"/>
    </source>
</evidence>
<feature type="domain" description="ABC transmembrane type-1" evidence="7">
    <location>
        <begin position="15"/>
        <end position="194"/>
    </location>
</feature>
<evidence type="ECO:0000313" key="8">
    <source>
        <dbReference type="EMBL" id="AJY73402.1"/>
    </source>
</evidence>
<dbReference type="InterPro" id="IPR000515">
    <property type="entry name" value="MetI-like"/>
</dbReference>
<evidence type="ECO:0000256" key="3">
    <source>
        <dbReference type="ARBA" id="ARBA00022692"/>
    </source>
</evidence>
<dbReference type="Pfam" id="PF00528">
    <property type="entry name" value="BPD_transp_1"/>
    <property type="match status" value="1"/>
</dbReference>
<sequence length="206" mass="22028">MNYLVKNLDKVMGLFVDHVVLVVISLFLSVCIAVPIAAVISKFAKSQAPVIGTFGIIYTVPSLALFSFLIPVFGLGLKPAVIALILYSQMILVRNMVAGIKGIDPSIFEAAKGMGMDKWRIFRKITVPLALPVIIAGIRIAAISMIGTATIAAFINAGGLGKLIFEGIYQDNSGKIIAGTIAVIILAVTTEVSLRLLEWKVSLKTR</sequence>
<proteinExistence type="inferred from homology"/>
<keyword evidence="3 6" id="KW-0812">Transmembrane</keyword>
<dbReference type="HOGENOM" id="CLU_046113_7_2_9"/>
<keyword evidence="4 6" id="KW-1133">Transmembrane helix</keyword>
<dbReference type="RefSeq" id="WP_045668837.1">
    <property type="nucleotide sequence ID" value="NZ_CP011058.1"/>
</dbReference>
<dbReference type="PATRIC" id="fig|1126833.4.peg.143"/>
<dbReference type="STRING" id="1126833.VN24_00615"/>
<dbReference type="AlphaFoldDB" id="A0A0D5NEK2"/>
<feature type="transmembrane region" description="Helical" evidence="6">
    <location>
        <begin position="129"/>
        <end position="156"/>
    </location>
</feature>
<evidence type="ECO:0000259" key="7">
    <source>
        <dbReference type="PROSITE" id="PS50928"/>
    </source>
</evidence>
<dbReference type="EMBL" id="CP011058">
    <property type="protein sequence ID" value="AJY73402.1"/>
    <property type="molecule type" value="Genomic_DNA"/>
</dbReference>
<feature type="transmembrane region" description="Helical" evidence="6">
    <location>
        <begin position="176"/>
        <end position="197"/>
    </location>
</feature>
<dbReference type="InterPro" id="IPR051204">
    <property type="entry name" value="ABC_transp_perm/SBD"/>
</dbReference>
<reference evidence="8 9" key="1">
    <citation type="journal article" date="2015" name="J. Biotechnol.">
        <title>Complete genome sequence of Paenibacillus beijingensis 7188(T) (=DSM 24997(T)), a novel rhizobacterium from jujube garden soil.</title>
        <authorList>
            <person name="Kwak Y."/>
            <person name="Shin J.H."/>
        </authorList>
    </citation>
    <scope>NUCLEOTIDE SEQUENCE [LARGE SCALE GENOMIC DNA]</scope>
    <source>
        <strain evidence="8 9">DSM 24997</strain>
    </source>
</reference>
<keyword evidence="5 6" id="KW-0472">Membrane</keyword>
<comment type="subcellular location">
    <subcellularLocation>
        <location evidence="6">Cell membrane</location>
        <topology evidence="6">Multi-pass membrane protein</topology>
    </subcellularLocation>
    <subcellularLocation>
        <location evidence="1">Membrane</location>
        <topology evidence="1">Multi-pass membrane protein</topology>
    </subcellularLocation>
</comment>
<dbReference type="GO" id="GO:0005886">
    <property type="term" value="C:plasma membrane"/>
    <property type="evidence" value="ECO:0007669"/>
    <property type="project" value="UniProtKB-SubCell"/>
</dbReference>
<gene>
    <name evidence="8" type="ORF">VN24_00615</name>
</gene>
<feature type="transmembrane region" description="Helical" evidence="6">
    <location>
        <begin position="52"/>
        <end position="74"/>
    </location>
</feature>
<name>A0A0D5NEK2_9BACL</name>
<dbReference type="CDD" id="cd06261">
    <property type="entry name" value="TM_PBP2"/>
    <property type="match status" value="1"/>
</dbReference>
<dbReference type="GO" id="GO:0031460">
    <property type="term" value="P:glycine betaine transport"/>
    <property type="evidence" value="ECO:0007669"/>
    <property type="project" value="TreeGrafter"/>
</dbReference>
<dbReference type="InterPro" id="IPR035906">
    <property type="entry name" value="MetI-like_sf"/>
</dbReference>
<evidence type="ECO:0000256" key="4">
    <source>
        <dbReference type="ARBA" id="ARBA00022989"/>
    </source>
</evidence>
<feature type="transmembrane region" description="Helical" evidence="6">
    <location>
        <begin position="20"/>
        <end position="40"/>
    </location>
</feature>
<dbReference type="PANTHER" id="PTHR30177:SF4">
    <property type="entry name" value="OSMOPROTECTANT IMPORT PERMEASE PROTEIN OSMW"/>
    <property type="match status" value="1"/>
</dbReference>